<name>A0ABQ4CD60_9ACTN</name>
<evidence type="ECO:0000256" key="1">
    <source>
        <dbReference type="ARBA" id="ARBA00004651"/>
    </source>
</evidence>
<evidence type="ECO:0000256" key="8">
    <source>
        <dbReference type="SAM" id="Phobius"/>
    </source>
</evidence>
<evidence type="ECO:0000259" key="9">
    <source>
        <dbReference type="Pfam" id="PF00361"/>
    </source>
</evidence>
<evidence type="ECO:0000256" key="4">
    <source>
        <dbReference type="ARBA" id="ARBA00022692"/>
    </source>
</evidence>
<feature type="transmembrane region" description="Helical" evidence="8">
    <location>
        <begin position="327"/>
        <end position="348"/>
    </location>
</feature>
<feature type="transmembrane region" description="Helical" evidence="8">
    <location>
        <begin position="447"/>
        <end position="473"/>
    </location>
</feature>
<dbReference type="NCBIfam" id="NF009308">
    <property type="entry name" value="PRK12665.1"/>
    <property type="match status" value="1"/>
</dbReference>
<feature type="transmembrane region" description="Helical" evidence="8">
    <location>
        <begin position="136"/>
        <end position="155"/>
    </location>
</feature>
<evidence type="ECO:0000256" key="5">
    <source>
        <dbReference type="ARBA" id="ARBA00022989"/>
    </source>
</evidence>
<feature type="domain" description="NADH:quinone oxidoreductase/Mrp antiporter transmembrane" evidence="9">
    <location>
        <begin position="130"/>
        <end position="422"/>
    </location>
</feature>
<evidence type="ECO:0000256" key="2">
    <source>
        <dbReference type="ARBA" id="ARBA00005346"/>
    </source>
</evidence>
<dbReference type="InterPro" id="IPR001750">
    <property type="entry name" value="ND/Mrp_TM"/>
</dbReference>
<comment type="subcellular location">
    <subcellularLocation>
        <location evidence="1">Cell membrane</location>
        <topology evidence="1">Multi-pass membrane protein</topology>
    </subcellularLocation>
    <subcellularLocation>
        <location evidence="7">Membrane</location>
        <topology evidence="7">Multi-pass membrane protein</topology>
    </subcellularLocation>
</comment>
<evidence type="ECO:0000313" key="10">
    <source>
        <dbReference type="EMBL" id="GIF60706.1"/>
    </source>
</evidence>
<keyword evidence="5 8" id="KW-1133">Transmembrane helix</keyword>
<keyword evidence="4 7" id="KW-0812">Transmembrane</keyword>
<reference evidence="10 11" key="1">
    <citation type="submission" date="2021-01" db="EMBL/GenBank/DDBJ databases">
        <title>Whole genome shotgun sequence of Asanoa iriomotensis NBRC 100142.</title>
        <authorList>
            <person name="Komaki H."/>
            <person name="Tamura T."/>
        </authorList>
    </citation>
    <scope>NUCLEOTIDE SEQUENCE [LARGE SCALE GENOMIC DNA]</scope>
    <source>
        <strain evidence="10 11">NBRC 100142</strain>
    </source>
</reference>
<keyword evidence="3" id="KW-1003">Cell membrane</keyword>
<dbReference type="RefSeq" id="WP_203707521.1">
    <property type="nucleotide sequence ID" value="NZ_BAAALU010000016.1"/>
</dbReference>
<proteinExistence type="inferred from homology"/>
<keyword evidence="11" id="KW-1185">Reference proteome</keyword>
<feature type="transmembrane region" description="Helical" evidence="8">
    <location>
        <begin position="399"/>
        <end position="426"/>
    </location>
</feature>
<feature type="transmembrane region" description="Helical" evidence="8">
    <location>
        <begin position="239"/>
        <end position="260"/>
    </location>
</feature>
<feature type="transmembrane region" description="Helical" evidence="8">
    <location>
        <begin position="360"/>
        <end position="379"/>
    </location>
</feature>
<gene>
    <name evidence="10" type="ORF">Air01nite_68010</name>
</gene>
<dbReference type="Proteomes" id="UP000624325">
    <property type="component" value="Unassembled WGS sequence"/>
</dbReference>
<feature type="transmembrane region" description="Helical" evidence="8">
    <location>
        <begin position="275"/>
        <end position="293"/>
    </location>
</feature>
<feature type="transmembrane region" description="Helical" evidence="8">
    <location>
        <begin position="300"/>
        <end position="321"/>
    </location>
</feature>
<feature type="transmembrane region" description="Helical" evidence="8">
    <location>
        <begin position="167"/>
        <end position="189"/>
    </location>
</feature>
<organism evidence="10 11">
    <name type="scientific">Asanoa iriomotensis</name>
    <dbReference type="NCBI Taxonomy" id="234613"/>
    <lineage>
        <taxon>Bacteria</taxon>
        <taxon>Bacillati</taxon>
        <taxon>Actinomycetota</taxon>
        <taxon>Actinomycetes</taxon>
        <taxon>Micromonosporales</taxon>
        <taxon>Micromonosporaceae</taxon>
        <taxon>Asanoa</taxon>
    </lineage>
</organism>
<dbReference type="PANTHER" id="PTHR42703">
    <property type="entry name" value="NADH DEHYDROGENASE"/>
    <property type="match status" value="1"/>
</dbReference>
<keyword evidence="6 8" id="KW-0472">Membrane</keyword>
<sequence>MTALVPLPVVLPLLGAAVTLVLTRFPRAQRLVSLTALTAVLGVSVALLVEVSTNGTLVVAVGGWPVPTGIVLVADRFAALMLVVSAAVTLSVLVYSIGQGMADGNEETPLSIYHPSYLVLTAGVTNAFLAGDLFNLYVGFEILLVASYVLITVGATEDRVRAGTTYVVVSLLSSLIFLTGIGLVYAAAGTVNMAQLAGRLDALPSGLRLMLNCVLLLAFGIKAAVFPLSAWLPDSYPTALAPVTAVFAGLLTKVGIYAIIRVETLLFPGGPTPNLLLVLALLTMLVGILGAIAQSDIKRLLSFTLVSHIGYLLFGIGLASASGLSAAIFYTVHHITIQTTLFLVVGLVERFGGSTSLDRLGGLASLSPLLAILFFLPAMNLAGIPPFSGFLGKLGLIEAGVAAGGGLPWALVAAGLATSLLTLYAVARVWNLAFWRRPPAAPFEAGLPGLMVASTVALVVGGLALTVLAGPLFDVTFDAATELLARAPYVEAVRAVSAR</sequence>
<dbReference type="PRINTS" id="PR01437">
    <property type="entry name" value="NUOXDRDTASE4"/>
</dbReference>
<comment type="similarity">
    <text evidence="2">Belongs to the CPA3 antiporters (TC 2.A.63) subunit D family.</text>
</comment>
<feature type="transmembrane region" description="Helical" evidence="8">
    <location>
        <begin position="6"/>
        <end position="24"/>
    </location>
</feature>
<dbReference type="InterPro" id="IPR050586">
    <property type="entry name" value="CPA3_Na-H_Antiporter_D"/>
</dbReference>
<evidence type="ECO:0000256" key="6">
    <source>
        <dbReference type="ARBA" id="ARBA00023136"/>
    </source>
</evidence>
<dbReference type="InterPro" id="IPR003918">
    <property type="entry name" value="NADH_UbQ_OxRdtase"/>
</dbReference>
<feature type="transmembrane region" description="Helical" evidence="8">
    <location>
        <begin position="110"/>
        <end position="130"/>
    </location>
</feature>
<feature type="transmembrane region" description="Helical" evidence="8">
    <location>
        <begin position="77"/>
        <end position="98"/>
    </location>
</feature>
<dbReference type="PANTHER" id="PTHR42703:SF1">
    <property type="entry name" value="NA(+)_H(+) ANTIPORTER SUBUNIT D1"/>
    <property type="match status" value="1"/>
</dbReference>
<evidence type="ECO:0000313" key="11">
    <source>
        <dbReference type="Proteomes" id="UP000624325"/>
    </source>
</evidence>
<protein>
    <submittedName>
        <fullName evidence="10">Na+/H+ antiporter subunit D</fullName>
    </submittedName>
</protein>
<evidence type="ECO:0000256" key="3">
    <source>
        <dbReference type="ARBA" id="ARBA00022475"/>
    </source>
</evidence>
<dbReference type="EMBL" id="BONC01000074">
    <property type="protein sequence ID" value="GIF60706.1"/>
    <property type="molecule type" value="Genomic_DNA"/>
</dbReference>
<feature type="transmembrane region" description="Helical" evidence="8">
    <location>
        <begin position="209"/>
        <end position="232"/>
    </location>
</feature>
<accession>A0ABQ4CD60</accession>
<evidence type="ECO:0000256" key="7">
    <source>
        <dbReference type="RuleBase" id="RU000320"/>
    </source>
</evidence>
<dbReference type="Pfam" id="PF00361">
    <property type="entry name" value="Proton_antipo_M"/>
    <property type="match status" value="1"/>
</dbReference>
<comment type="caution">
    <text evidence="10">The sequence shown here is derived from an EMBL/GenBank/DDBJ whole genome shotgun (WGS) entry which is preliminary data.</text>
</comment>